<dbReference type="Proteomes" id="UP000593579">
    <property type="component" value="Unassembled WGS sequence"/>
</dbReference>
<evidence type="ECO:0008006" key="3">
    <source>
        <dbReference type="Google" id="ProtNLM"/>
    </source>
</evidence>
<sequence>MHRKLLMNEERVRRNLTDDAGCVLCGVTQESILHVLRDCHGANVVWSQGEIKFRNGSVDSSIKFSGLCWLLWKNRNMYIFQQYNHTTEELICSSKTVVSTIKDAVANTDRSRLSWPVRIKWCPSSSGWVEINTDEAFNRDDEIHTATGW</sequence>
<protein>
    <recommendedName>
        <fullName evidence="3">Reverse transcriptase zinc-binding domain-containing protein</fullName>
    </recommendedName>
</protein>
<proteinExistence type="predicted"/>
<dbReference type="AlphaFoldDB" id="A0A7J9BHW5"/>
<name>A0A7J9BHW5_GOSGO</name>
<dbReference type="OrthoDB" id="1000395at2759"/>
<evidence type="ECO:0000313" key="2">
    <source>
        <dbReference type="Proteomes" id="UP000593579"/>
    </source>
</evidence>
<accession>A0A7J9BHW5</accession>
<dbReference type="EMBL" id="JABEZY010000003">
    <property type="protein sequence ID" value="MBA0735778.1"/>
    <property type="molecule type" value="Genomic_DNA"/>
</dbReference>
<gene>
    <name evidence="1" type="ORF">Gogos_019593</name>
</gene>
<keyword evidence="2" id="KW-1185">Reference proteome</keyword>
<organism evidence="1 2">
    <name type="scientific">Gossypium gossypioides</name>
    <name type="common">Mexican cotton</name>
    <name type="synonym">Selera gossypioides</name>
    <dbReference type="NCBI Taxonomy" id="34282"/>
    <lineage>
        <taxon>Eukaryota</taxon>
        <taxon>Viridiplantae</taxon>
        <taxon>Streptophyta</taxon>
        <taxon>Embryophyta</taxon>
        <taxon>Tracheophyta</taxon>
        <taxon>Spermatophyta</taxon>
        <taxon>Magnoliopsida</taxon>
        <taxon>eudicotyledons</taxon>
        <taxon>Gunneridae</taxon>
        <taxon>Pentapetalae</taxon>
        <taxon>rosids</taxon>
        <taxon>malvids</taxon>
        <taxon>Malvales</taxon>
        <taxon>Malvaceae</taxon>
        <taxon>Malvoideae</taxon>
        <taxon>Gossypium</taxon>
    </lineage>
</organism>
<reference evidence="1 2" key="1">
    <citation type="journal article" date="2019" name="Genome Biol. Evol.">
        <title>Insights into the evolution of the New World diploid cottons (Gossypium, subgenus Houzingenia) based on genome sequencing.</title>
        <authorList>
            <person name="Grover C.E."/>
            <person name="Arick M.A. 2nd"/>
            <person name="Thrash A."/>
            <person name="Conover J.L."/>
            <person name="Sanders W.S."/>
            <person name="Peterson D.G."/>
            <person name="Frelichowski J.E."/>
            <person name="Scheffler J.A."/>
            <person name="Scheffler B.E."/>
            <person name="Wendel J.F."/>
        </authorList>
    </citation>
    <scope>NUCLEOTIDE SEQUENCE [LARGE SCALE GENOMIC DNA]</scope>
    <source>
        <strain evidence="1">5</strain>
        <tissue evidence="1">Leaf</tissue>
    </source>
</reference>
<evidence type="ECO:0000313" key="1">
    <source>
        <dbReference type="EMBL" id="MBA0735778.1"/>
    </source>
</evidence>
<comment type="caution">
    <text evidence="1">The sequence shown here is derived from an EMBL/GenBank/DDBJ whole genome shotgun (WGS) entry which is preliminary data.</text>
</comment>